<keyword evidence="4 6" id="KW-0472">Membrane</keyword>
<name>A0AAN9VR76_9ORTH</name>
<comment type="subcellular location">
    <subcellularLocation>
        <location evidence="1">Membrane</location>
        <topology evidence="1">Multi-pass membrane protein</topology>
    </subcellularLocation>
</comment>
<evidence type="ECO:0008006" key="9">
    <source>
        <dbReference type="Google" id="ProtNLM"/>
    </source>
</evidence>
<evidence type="ECO:0000313" key="7">
    <source>
        <dbReference type="EMBL" id="KAK7861753.1"/>
    </source>
</evidence>
<evidence type="ECO:0000256" key="3">
    <source>
        <dbReference type="ARBA" id="ARBA00022989"/>
    </source>
</evidence>
<feature type="transmembrane region" description="Helical" evidence="6">
    <location>
        <begin position="56"/>
        <end position="77"/>
    </location>
</feature>
<feature type="transmembrane region" description="Helical" evidence="6">
    <location>
        <begin position="135"/>
        <end position="154"/>
    </location>
</feature>
<gene>
    <name evidence="7" type="ORF">R5R35_002488</name>
</gene>
<dbReference type="GO" id="GO:0016020">
    <property type="term" value="C:membrane"/>
    <property type="evidence" value="ECO:0007669"/>
    <property type="project" value="UniProtKB-SubCell"/>
</dbReference>
<evidence type="ECO:0000256" key="2">
    <source>
        <dbReference type="ARBA" id="ARBA00022692"/>
    </source>
</evidence>
<evidence type="ECO:0000313" key="8">
    <source>
        <dbReference type="Proteomes" id="UP001378592"/>
    </source>
</evidence>
<feature type="transmembrane region" description="Helical" evidence="6">
    <location>
        <begin position="300"/>
        <end position="321"/>
    </location>
</feature>
<dbReference type="Pfam" id="PF02535">
    <property type="entry name" value="Zip"/>
    <property type="match status" value="1"/>
</dbReference>
<evidence type="ECO:0000256" key="4">
    <source>
        <dbReference type="ARBA" id="ARBA00023136"/>
    </source>
</evidence>
<evidence type="ECO:0000256" key="5">
    <source>
        <dbReference type="ARBA" id="ARBA00038485"/>
    </source>
</evidence>
<dbReference type="InterPro" id="IPR003689">
    <property type="entry name" value="ZIP"/>
</dbReference>
<dbReference type="AlphaFoldDB" id="A0AAN9VR76"/>
<protein>
    <recommendedName>
        <fullName evidence="9">Zinc transporter ZIP13</fullName>
    </recommendedName>
</protein>
<reference evidence="7 8" key="1">
    <citation type="submission" date="2024-03" db="EMBL/GenBank/DDBJ databases">
        <title>The genome assembly and annotation of the cricket Gryllus longicercus Weissman &amp; Gray.</title>
        <authorList>
            <person name="Szrajer S."/>
            <person name="Gray D."/>
            <person name="Ylla G."/>
        </authorList>
    </citation>
    <scope>NUCLEOTIDE SEQUENCE [LARGE SCALE GENOMIC DNA]</scope>
    <source>
        <strain evidence="7">DAG 2021-001</strain>
        <tissue evidence="7">Whole body minus gut</tissue>
    </source>
</reference>
<comment type="caution">
    <text evidence="7">The sequence shown here is derived from an EMBL/GenBank/DDBJ whole genome shotgun (WGS) entry which is preliminary data.</text>
</comment>
<evidence type="ECO:0000256" key="1">
    <source>
        <dbReference type="ARBA" id="ARBA00004141"/>
    </source>
</evidence>
<feature type="transmembrane region" description="Helical" evidence="6">
    <location>
        <begin position="361"/>
        <end position="378"/>
    </location>
</feature>
<organism evidence="7 8">
    <name type="scientific">Gryllus longicercus</name>
    <dbReference type="NCBI Taxonomy" id="2509291"/>
    <lineage>
        <taxon>Eukaryota</taxon>
        <taxon>Metazoa</taxon>
        <taxon>Ecdysozoa</taxon>
        <taxon>Arthropoda</taxon>
        <taxon>Hexapoda</taxon>
        <taxon>Insecta</taxon>
        <taxon>Pterygota</taxon>
        <taxon>Neoptera</taxon>
        <taxon>Polyneoptera</taxon>
        <taxon>Orthoptera</taxon>
        <taxon>Ensifera</taxon>
        <taxon>Gryllidea</taxon>
        <taxon>Grylloidea</taxon>
        <taxon>Gryllidae</taxon>
        <taxon>Gryllinae</taxon>
        <taxon>Gryllus</taxon>
    </lineage>
</organism>
<feature type="transmembrane region" description="Helical" evidence="6">
    <location>
        <begin position="327"/>
        <end position="349"/>
    </location>
</feature>
<proteinExistence type="inferred from homology"/>
<dbReference type="GO" id="GO:0005385">
    <property type="term" value="F:zinc ion transmembrane transporter activity"/>
    <property type="evidence" value="ECO:0007669"/>
    <property type="project" value="TreeGrafter"/>
</dbReference>
<evidence type="ECO:0000256" key="6">
    <source>
        <dbReference type="SAM" id="Phobius"/>
    </source>
</evidence>
<keyword evidence="3 6" id="KW-1133">Transmembrane helix</keyword>
<dbReference type="PANTHER" id="PTHR16950">
    <property type="entry name" value="ZINC TRANSPORTER SLC39A7 HISTIDINE-RICH MEMBRANE PROTEIN KE4"/>
    <property type="match status" value="1"/>
</dbReference>
<comment type="similarity">
    <text evidence="5">Belongs to the ZIP transporter (TC 2.A.5) family. KE4/Catsup subfamily.</text>
</comment>
<sequence>MCSVIGADMDFTLCQQNVSTEHSSWLDYKPAVEEYLPADLFTSVYSMLPIFEYHPWVFSLIGSILIGLSGVFPLLVIPIQEEENFDINGAGKNTLKVLLSFAVGCLLGDVFLHLLPEVWVEQADVDGHPSMNKGLWILAGLLIFIVLEKTFAFLQENEEEKEDDKSASKQCEGATTKAAIANGFVAPHNNNNNNNYSEKTIVGNGHIENDPLTLQKNANPPRQRTTSIHVSGYLNLMANSFDNFTHGLAVGGSFLVSLPHGVLTTFAILLHEIPHEVGDFAILLRSGFTRWDAAKAQVSTAAAGIVGALTAVCISGTAGTIEARTSWMLPFTAGGFLHIALVTVLPDLLKEENPRESFTQLASLLFGIGVMAALHVIVEE</sequence>
<dbReference type="Proteomes" id="UP001378592">
    <property type="component" value="Unassembled WGS sequence"/>
</dbReference>
<keyword evidence="8" id="KW-1185">Reference proteome</keyword>
<feature type="transmembrane region" description="Helical" evidence="6">
    <location>
        <begin position="97"/>
        <end position="115"/>
    </location>
</feature>
<dbReference type="EMBL" id="JAZDUA010000301">
    <property type="protein sequence ID" value="KAK7861753.1"/>
    <property type="molecule type" value="Genomic_DNA"/>
</dbReference>
<dbReference type="PANTHER" id="PTHR16950:SF16">
    <property type="entry name" value="ZINC TRANSPORTER ZIP13"/>
    <property type="match status" value="1"/>
</dbReference>
<keyword evidence="2 6" id="KW-0812">Transmembrane</keyword>
<accession>A0AAN9VR76</accession>
<dbReference type="GO" id="GO:0006882">
    <property type="term" value="P:intracellular zinc ion homeostasis"/>
    <property type="evidence" value="ECO:0007669"/>
    <property type="project" value="TreeGrafter"/>
</dbReference>